<name>A0ABR1NNQ2_DIAER</name>
<dbReference type="Proteomes" id="UP001430848">
    <property type="component" value="Unassembled WGS sequence"/>
</dbReference>
<evidence type="ECO:0000256" key="2">
    <source>
        <dbReference type="ARBA" id="ARBA00023002"/>
    </source>
</evidence>
<protein>
    <recommendedName>
        <fullName evidence="6">NAD(P)-binding protein</fullName>
    </recommendedName>
</protein>
<comment type="caution">
    <text evidence="4">The sequence shown here is derived from an EMBL/GenBank/DDBJ whole genome shotgun (WGS) entry which is preliminary data.</text>
</comment>
<accession>A0ABR1NNQ2</accession>
<evidence type="ECO:0000313" key="5">
    <source>
        <dbReference type="Proteomes" id="UP001430848"/>
    </source>
</evidence>
<proteinExistence type="inferred from homology"/>
<dbReference type="InterPro" id="IPR036291">
    <property type="entry name" value="NAD(P)-bd_dom_sf"/>
</dbReference>
<dbReference type="InterPro" id="IPR002347">
    <property type="entry name" value="SDR_fam"/>
</dbReference>
<dbReference type="PRINTS" id="PR00081">
    <property type="entry name" value="GDHRDH"/>
</dbReference>
<organism evidence="4 5">
    <name type="scientific">Diaporthe eres</name>
    <name type="common">Phomopsis oblonga</name>
    <dbReference type="NCBI Taxonomy" id="83184"/>
    <lineage>
        <taxon>Eukaryota</taxon>
        <taxon>Fungi</taxon>
        <taxon>Dikarya</taxon>
        <taxon>Ascomycota</taxon>
        <taxon>Pezizomycotina</taxon>
        <taxon>Sordariomycetes</taxon>
        <taxon>Sordariomycetidae</taxon>
        <taxon>Diaporthales</taxon>
        <taxon>Diaporthaceae</taxon>
        <taxon>Diaporthe</taxon>
        <taxon>Diaporthe eres species complex</taxon>
    </lineage>
</organism>
<keyword evidence="5" id="KW-1185">Reference proteome</keyword>
<keyword evidence="2" id="KW-0560">Oxidoreductase</keyword>
<reference evidence="4 5" key="1">
    <citation type="submission" date="2024-02" db="EMBL/GenBank/DDBJ databases">
        <title>De novo assembly and annotation of 12 fungi associated with fruit tree decline syndrome in Ontario, Canada.</title>
        <authorList>
            <person name="Sulman M."/>
            <person name="Ellouze W."/>
            <person name="Ilyukhin E."/>
        </authorList>
    </citation>
    <scope>NUCLEOTIDE SEQUENCE [LARGE SCALE GENOMIC DNA]</scope>
    <source>
        <strain evidence="4 5">M169</strain>
    </source>
</reference>
<dbReference type="Pfam" id="PF00106">
    <property type="entry name" value="adh_short"/>
    <property type="match status" value="1"/>
</dbReference>
<dbReference type="PANTHER" id="PTHR44169:SF6">
    <property type="entry name" value="NADPH-DEPENDENT 1-ACYLDIHYDROXYACETONE PHOSPHATE REDUCTASE"/>
    <property type="match status" value="1"/>
</dbReference>
<evidence type="ECO:0000256" key="1">
    <source>
        <dbReference type="ARBA" id="ARBA00006484"/>
    </source>
</evidence>
<dbReference type="PRINTS" id="PR00080">
    <property type="entry name" value="SDRFAMILY"/>
</dbReference>
<dbReference type="EMBL" id="JAKNSF020000176">
    <property type="protein sequence ID" value="KAK7708883.1"/>
    <property type="molecule type" value="Genomic_DNA"/>
</dbReference>
<dbReference type="SUPFAM" id="SSF51735">
    <property type="entry name" value="NAD(P)-binding Rossmann-fold domains"/>
    <property type="match status" value="1"/>
</dbReference>
<gene>
    <name evidence="4" type="ORF">SLS63_013365</name>
</gene>
<dbReference type="Gene3D" id="3.40.50.720">
    <property type="entry name" value="NAD(P)-binding Rossmann-like Domain"/>
    <property type="match status" value="2"/>
</dbReference>
<dbReference type="PANTHER" id="PTHR44169">
    <property type="entry name" value="NADPH-DEPENDENT 1-ACYLDIHYDROXYACETONE PHOSPHATE REDUCTASE"/>
    <property type="match status" value="1"/>
</dbReference>
<evidence type="ECO:0000256" key="3">
    <source>
        <dbReference type="RuleBase" id="RU000363"/>
    </source>
</evidence>
<evidence type="ECO:0000313" key="4">
    <source>
        <dbReference type="EMBL" id="KAK7708883.1"/>
    </source>
</evidence>
<sequence length="266" mass="29138">MTGCTKESRIVLITGCSDGGMGAALAEALHKAGLTVYATARDPSKMKNLSQKLDILINNAGQNYLMPVADISIAEAKKIYDVNVWAHIAVTQAFLPLLLKSKGPGMIVNQTSIGGVSTIPFRAIYHSAKAAFVMISDTMRLELQPFGIKVIDLRTGIIKTNLIRNIQQTKRTELPKGSIFEPARDLVERELAQMDHEEEGTDLSEWVQSVVGELLKPNPPPVIWKGEKALLSRIATVAPFGTFDGLVRKLSGFDKVEQRLREQKTG</sequence>
<comment type="similarity">
    <text evidence="1 3">Belongs to the short-chain dehydrogenases/reductases (SDR) family.</text>
</comment>
<evidence type="ECO:0008006" key="6">
    <source>
        <dbReference type="Google" id="ProtNLM"/>
    </source>
</evidence>